<evidence type="ECO:0000313" key="1">
    <source>
        <dbReference type="EMBL" id="MBS5588383.1"/>
    </source>
</evidence>
<dbReference type="RefSeq" id="WP_191376226.1">
    <property type="nucleotide sequence ID" value="NZ_CAJFOD010000085.1"/>
</dbReference>
<accession>A0A943I3C8</accession>
<comment type="caution">
    <text evidence="1">The sequence shown here is derived from an EMBL/GenBank/DDBJ whole genome shotgun (WGS) entry which is preliminary data.</text>
</comment>
<reference evidence="1" key="1">
    <citation type="submission" date="2021-02" db="EMBL/GenBank/DDBJ databases">
        <title>Infant gut strain persistence is associated with maternal origin, phylogeny, and functional potential including surface adhesion and iron acquisition.</title>
        <authorList>
            <person name="Lou Y.C."/>
        </authorList>
    </citation>
    <scope>NUCLEOTIDE SEQUENCE</scope>
    <source>
        <strain evidence="1">L3_108_000G1_dasL3_108_000G1_metabat.metabat.11</strain>
    </source>
</reference>
<dbReference type="Proteomes" id="UP000751224">
    <property type="component" value="Unassembled WGS sequence"/>
</dbReference>
<name>A0A943I3C8_9FIRM</name>
<dbReference type="AlphaFoldDB" id="A0A943I3C8"/>
<organism evidence="1 2">
    <name type="scientific">Thomasclavelia spiroformis</name>
    <dbReference type="NCBI Taxonomy" id="29348"/>
    <lineage>
        <taxon>Bacteria</taxon>
        <taxon>Bacillati</taxon>
        <taxon>Bacillota</taxon>
        <taxon>Erysipelotrichia</taxon>
        <taxon>Erysipelotrichales</taxon>
        <taxon>Coprobacillaceae</taxon>
        <taxon>Thomasclavelia</taxon>
    </lineage>
</organism>
<evidence type="ECO:0000313" key="2">
    <source>
        <dbReference type="Proteomes" id="UP000751224"/>
    </source>
</evidence>
<sequence>MNKNELEKELSKEILKKIIDNNNYPVKTKEDLKTIVNISNTNEEIFERTLAYFAILNISRK</sequence>
<protein>
    <submittedName>
        <fullName evidence="1">Uncharacterized protein</fullName>
    </submittedName>
</protein>
<dbReference type="EMBL" id="JAGZCC010000030">
    <property type="protein sequence ID" value="MBS5588383.1"/>
    <property type="molecule type" value="Genomic_DNA"/>
</dbReference>
<proteinExistence type="predicted"/>
<gene>
    <name evidence="1" type="ORF">KHX14_06135</name>
</gene>